<comment type="caution">
    <text evidence="7">The sequence shown here is derived from an EMBL/GenBank/DDBJ whole genome shotgun (WGS) entry which is preliminary data.</text>
</comment>
<organism evidence="7 8">
    <name type="scientific">Mesobacillus selenatarsenatis (strain DSM 18680 / JCM 14380 / FERM P-15431 / SF-1)</name>
    <dbReference type="NCBI Taxonomy" id="1321606"/>
    <lineage>
        <taxon>Bacteria</taxon>
        <taxon>Bacillati</taxon>
        <taxon>Bacillota</taxon>
        <taxon>Bacilli</taxon>
        <taxon>Bacillales</taxon>
        <taxon>Bacillaceae</taxon>
        <taxon>Mesobacillus</taxon>
    </lineage>
</organism>
<comment type="pathway">
    <text evidence="1 4">Cofactor biosynthesis; adenosylcobalamin biosynthesis.</text>
</comment>
<sequence>MKGIMILGTASDVGKSLIATGICRAYANECIRVAPFKSQNMSNNSYVTIDGKEIGRAQGIQAEAARTEATVMMNPILLKPRSDQHSEVILFGKALKTMSGKKYRDAFYEQGLKAIQTAFENLDQEFEMIVMEGAGSPVEINLKDRELVNMKVAEIADVPAVLVADIDRGGVFASIIGTLELLTPEERSRVKGLIINKFRGDLSLFEDGVKWLESKTGIPILGVLPYIENHMIDGEDSLSIPASTYRTGLDIAVIKPPYISNYSDIEPFYFEADVSIRWVSRLDELGHPDAVILPGTKSTIRDLQYFKAAGFDTWLVHYAENGGFIAGICGGYQMLGERLIDPYGSDTGLVSAQVKGLGIIPAVTAFLPDKTTTRTEAVVHPNTGFNLSVEGYEIHLGETLLSSECQRFLLLKDGKEEGYYGKNGRVIGTYLHHLFNNDEWRNHWLNSIRKAKGEPERDPVYISRLKDQKYDELAAHIKRHLDWEGLKEISEKWGTGHELV</sequence>
<feature type="active site" description="Nucleophile" evidence="4">
    <location>
        <position position="329"/>
    </location>
</feature>
<evidence type="ECO:0000256" key="3">
    <source>
        <dbReference type="ARBA" id="ARBA00022962"/>
    </source>
</evidence>
<dbReference type="InterPro" id="IPR027417">
    <property type="entry name" value="P-loop_NTPase"/>
</dbReference>
<proteinExistence type="inferred from homology"/>
<dbReference type="GO" id="GO:0003824">
    <property type="term" value="F:catalytic activity"/>
    <property type="evidence" value="ECO:0007669"/>
    <property type="project" value="InterPro"/>
</dbReference>
<comment type="function">
    <text evidence="4">Catalyzes amidations at positions B, D, E, and G on adenosylcobyrinic A,C-diamide. NH(2) groups are provided by glutamine, and one molecule of ATP is hydrogenolyzed for each amidation.</text>
</comment>
<dbReference type="InterPro" id="IPR029062">
    <property type="entry name" value="Class_I_gatase-like"/>
</dbReference>
<dbReference type="HAMAP" id="MF_00028">
    <property type="entry name" value="CobQ"/>
    <property type="match status" value="1"/>
</dbReference>
<dbReference type="PANTHER" id="PTHR21343:SF1">
    <property type="entry name" value="COBYRIC ACID SYNTHASE"/>
    <property type="match status" value="1"/>
</dbReference>
<dbReference type="InterPro" id="IPR011698">
    <property type="entry name" value="GATase_3"/>
</dbReference>
<keyword evidence="8" id="KW-1185">Reference proteome</keyword>
<accession>A0A0A8WX53</accession>
<gene>
    <name evidence="4" type="primary">cobQ</name>
    <name evidence="7" type="ORF">SAMD00020551_0334</name>
</gene>
<dbReference type="SUPFAM" id="SSF52317">
    <property type="entry name" value="Class I glutamine amidotransferase-like"/>
    <property type="match status" value="1"/>
</dbReference>
<evidence type="ECO:0000256" key="1">
    <source>
        <dbReference type="ARBA" id="ARBA00004953"/>
    </source>
</evidence>
<evidence type="ECO:0000256" key="4">
    <source>
        <dbReference type="HAMAP-Rule" id="MF_00028"/>
    </source>
</evidence>
<name>A0A0A8WX53_MESS1</name>
<dbReference type="InterPro" id="IPR004459">
    <property type="entry name" value="CobQ_synth"/>
</dbReference>
<dbReference type="NCBIfam" id="NF001989">
    <property type="entry name" value="PRK00784.1"/>
    <property type="match status" value="1"/>
</dbReference>
<evidence type="ECO:0000259" key="5">
    <source>
        <dbReference type="Pfam" id="PF01656"/>
    </source>
</evidence>
<feature type="domain" description="CobQ/CobB/MinD/ParA nucleotide binding" evidence="5">
    <location>
        <begin position="4"/>
        <end position="229"/>
    </location>
</feature>
<feature type="active site" evidence="4">
    <location>
        <position position="432"/>
    </location>
</feature>
<protein>
    <recommendedName>
        <fullName evidence="4">Cobyric acid synthase</fullName>
    </recommendedName>
</protein>
<dbReference type="UniPathway" id="UPA00148"/>
<feature type="domain" description="CobB/CobQ-like glutamine amidotransferase" evidence="6">
    <location>
        <begin position="250"/>
        <end position="440"/>
    </location>
</feature>
<dbReference type="AlphaFoldDB" id="A0A0A8WX53"/>
<reference evidence="7 8" key="1">
    <citation type="submission" date="2013-06" db="EMBL/GenBank/DDBJ databases">
        <title>Whole genome shotgun sequence of Bacillus selenatarsenatis SF-1.</title>
        <authorList>
            <person name="Kuroda M."/>
            <person name="Sei K."/>
            <person name="Yamashita M."/>
            <person name="Ike M."/>
        </authorList>
    </citation>
    <scope>NUCLEOTIDE SEQUENCE [LARGE SCALE GENOMIC DNA]</scope>
    <source>
        <strain evidence="7 8">SF-1</strain>
    </source>
</reference>
<evidence type="ECO:0000313" key="7">
    <source>
        <dbReference type="EMBL" id="GAM12203.1"/>
    </source>
</evidence>
<keyword evidence="2 4" id="KW-0169">Cobalamin biosynthesis</keyword>
<dbReference type="SUPFAM" id="SSF52540">
    <property type="entry name" value="P-loop containing nucleoside triphosphate hydrolases"/>
    <property type="match status" value="1"/>
</dbReference>
<dbReference type="RefSeq" id="WP_041964152.1">
    <property type="nucleotide sequence ID" value="NZ_BASE01000008.1"/>
</dbReference>
<dbReference type="Pfam" id="PF01656">
    <property type="entry name" value="CbiA"/>
    <property type="match status" value="1"/>
</dbReference>
<evidence type="ECO:0000259" key="6">
    <source>
        <dbReference type="Pfam" id="PF07685"/>
    </source>
</evidence>
<keyword evidence="3 4" id="KW-0315">Glutamine amidotransferase</keyword>
<dbReference type="PANTHER" id="PTHR21343">
    <property type="entry name" value="DETHIOBIOTIN SYNTHETASE"/>
    <property type="match status" value="1"/>
</dbReference>
<dbReference type="PROSITE" id="PS51274">
    <property type="entry name" value="GATASE_COBBQ"/>
    <property type="match status" value="1"/>
</dbReference>
<dbReference type="STRING" id="1321606.SAMD00020551_0334"/>
<dbReference type="EMBL" id="BASE01000008">
    <property type="protein sequence ID" value="GAM12203.1"/>
    <property type="molecule type" value="Genomic_DNA"/>
</dbReference>
<dbReference type="Gene3D" id="3.40.50.880">
    <property type="match status" value="1"/>
</dbReference>
<dbReference type="Pfam" id="PF07685">
    <property type="entry name" value="GATase_3"/>
    <property type="match status" value="1"/>
</dbReference>
<dbReference type="CDD" id="cd01750">
    <property type="entry name" value="GATase1_CobQ"/>
    <property type="match status" value="1"/>
</dbReference>
<dbReference type="CDD" id="cd05389">
    <property type="entry name" value="CobQ_N"/>
    <property type="match status" value="1"/>
</dbReference>
<dbReference type="NCBIfam" id="TIGR00313">
    <property type="entry name" value="cobQ"/>
    <property type="match status" value="1"/>
</dbReference>
<comment type="similarity">
    <text evidence="4">Belongs to the CobB/CobQ family. CobQ subfamily.</text>
</comment>
<dbReference type="Proteomes" id="UP000031014">
    <property type="component" value="Unassembled WGS sequence"/>
</dbReference>
<evidence type="ECO:0000256" key="2">
    <source>
        <dbReference type="ARBA" id="ARBA00022573"/>
    </source>
</evidence>
<dbReference type="GO" id="GO:0015420">
    <property type="term" value="F:ABC-type vitamin B12 transporter activity"/>
    <property type="evidence" value="ECO:0007669"/>
    <property type="project" value="UniProtKB-UniRule"/>
</dbReference>
<dbReference type="InterPro" id="IPR002586">
    <property type="entry name" value="CobQ/CobB/MinD/ParA_Nub-bd_dom"/>
</dbReference>
<dbReference type="InterPro" id="IPR047045">
    <property type="entry name" value="CobQ_N"/>
</dbReference>
<evidence type="ECO:0000313" key="8">
    <source>
        <dbReference type="Proteomes" id="UP000031014"/>
    </source>
</evidence>
<dbReference type="Gene3D" id="3.40.50.300">
    <property type="entry name" value="P-loop containing nucleotide triphosphate hydrolases"/>
    <property type="match status" value="1"/>
</dbReference>
<dbReference type="OrthoDB" id="9808302at2"/>
<dbReference type="GO" id="GO:0009236">
    <property type="term" value="P:cobalamin biosynthetic process"/>
    <property type="evidence" value="ECO:0007669"/>
    <property type="project" value="UniProtKB-UniRule"/>
</dbReference>
<dbReference type="InterPro" id="IPR033949">
    <property type="entry name" value="CobQ_GATase1"/>
</dbReference>